<gene>
    <name evidence="1" type="ORF">Edafosvirus6_57</name>
</gene>
<name>A0A3G4ZTJ0_9VIRU</name>
<reference evidence="1" key="1">
    <citation type="submission" date="2018-10" db="EMBL/GenBank/DDBJ databases">
        <title>Hidden diversity of soil giant viruses.</title>
        <authorList>
            <person name="Schulz F."/>
            <person name="Alteio L."/>
            <person name="Goudeau D."/>
            <person name="Ryan E.M."/>
            <person name="Malmstrom R.R."/>
            <person name="Blanchard J."/>
            <person name="Woyke T."/>
        </authorList>
    </citation>
    <scope>NUCLEOTIDE SEQUENCE</scope>
    <source>
        <strain evidence="1">EDV1</strain>
    </source>
</reference>
<proteinExistence type="predicted"/>
<evidence type="ECO:0000313" key="1">
    <source>
        <dbReference type="EMBL" id="AYV78208.1"/>
    </source>
</evidence>
<protein>
    <submittedName>
        <fullName evidence="1">Uncharacterized protein</fullName>
    </submittedName>
</protein>
<dbReference type="EMBL" id="MK072071">
    <property type="protein sequence ID" value="AYV78208.1"/>
    <property type="molecule type" value="Genomic_DNA"/>
</dbReference>
<accession>A0A3G4ZTJ0</accession>
<organism evidence="1">
    <name type="scientific">Edafosvirus sp</name>
    <dbReference type="NCBI Taxonomy" id="2487765"/>
    <lineage>
        <taxon>Viruses</taxon>
        <taxon>Varidnaviria</taxon>
        <taxon>Bamfordvirae</taxon>
        <taxon>Nucleocytoviricota</taxon>
        <taxon>Megaviricetes</taxon>
        <taxon>Imitervirales</taxon>
        <taxon>Mimiviridae</taxon>
        <taxon>Klosneuvirinae</taxon>
    </lineage>
</organism>
<sequence>MNQNHPHATQIKPEEDYTLKRKLDAEQLEKEKDAKRIKYDQYKKDFLKKNAYLRCDECDSTIYNDEQNIVLFRNESLNSKKSDIIYCKKCA</sequence>
<feature type="non-terminal residue" evidence="1">
    <location>
        <position position="91"/>
    </location>
</feature>